<gene>
    <name evidence="7" type="ORF">NCTC7688_00135</name>
</gene>
<keyword evidence="3 6" id="KW-0812">Transmembrane</keyword>
<dbReference type="GO" id="GO:0005886">
    <property type="term" value="C:plasma membrane"/>
    <property type="evidence" value="ECO:0007669"/>
    <property type="project" value="UniProtKB-SubCell"/>
</dbReference>
<name>A0A380HHP5_STASA</name>
<organism evidence="7 8">
    <name type="scientific">Staphylococcus saprophyticus</name>
    <dbReference type="NCBI Taxonomy" id="29385"/>
    <lineage>
        <taxon>Bacteria</taxon>
        <taxon>Bacillati</taxon>
        <taxon>Bacillota</taxon>
        <taxon>Bacilli</taxon>
        <taxon>Bacillales</taxon>
        <taxon>Staphylococcaceae</taxon>
        <taxon>Staphylococcus</taxon>
    </lineage>
</organism>
<keyword evidence="6" id="KW-1003">Cell membrane</keyword>
<evidence type="ECO:0000256" key="6">
    <source>
        <dbReference type="RuleBase" id="RU363041"/>
    </source>
</evidence>
<dbReference type="InterPro" id="IPR002781">
    <property type="entry name" value="TM_pro_TauE-like"/>
</dbReference>
<evidence type="ECO:0000313" key="7">
    <source>
        <dbReference type="EMBL" id="SUM81644.1"/>
    </source>
</evidence>
<evidence type="ECO:0000256" key="5">
    <source>
        <dbReference type="ARBA" id="ARBA00023136"/>
    </source>
</evidence>
<dbReference type="EMBL" id="UHED01000001">
    <property type="protein sequence ID" value="SUM81644.1"/>
    <property type="molecule type" value="Genomic_DNA"/>
</dbReference>
<evidence type="ECO:0000313" key="8">
    <source>
        <dbReference type="Proteomes" id="UP000254707"/>
    </source>
</evidence>
<comment type="similarity">
    <text evidence="2 6">Belongs to the 4-toluene sulfonate uptake permease (TSUP) (TC 2.A.102) family.</text>
</comment>
<evidence type="ECO:0000256" key="4">
    <source>
        <dbReference type="ARBA" id="ARBA00022989"/>
    </source>
</evidence>
<keyword evidence="5 6" id="KW-0472">Membrane</keyword>
<proteinExistence type="inferred from homology"/>
<comment type="subcellular location">
    <subcellularLocation>
        <location evidence="6">Cell membrane</location>
        <topology evidence="6">Multi-pass membrane protein</topology>
    </subcellularLocation>
    <subcellularLocation>
        <location evidence="1">Membrane</location>
        <topology evidence="1">Multi-pass membrane protein</topology>
    </subcellularLocation>
</comment>
<feature type="transmembrane region" description="Helical" evidence="6">
    <location>
        <begin position="203"/>
        <end position="226"/>
    </location>
</feature>
<feature type="transmembrane region" description="Helical" evidence="6">
    <location>
        <begin position="262"/>
        <end position="281"/>
    </location>
</feature>
<protein>
    <recommendedName>
        <fullName evidence="6">Probable membrane transporter protein</fullName>
    </recommendedName>
</protein>
<reference evidence="7 8" key="1">
    <citation type="submission" date="2018-06" db="EMBL/GenBank/DDBJ databases">
        <authorList>
            <consortium name="Pathogen Informatics"/>
            <person name="Doyle S."/>
        </authorList>
    </citation>
    <scope>NUCLEOTIDE SEQUENCE [LARGE SCALE GENOMIC DNA]</scope>
    <source>
        <strain evidence="7 8">NCTC7688</strain>
    </source>
</reference>
<evidence type="ECO:0000256" key="1">
    <source>
        <dbReference type="ARBA" id="ARBA00004141"/>
    </source>
</evidence>
<sequence length="303" mass="32375">MHKLFIFALAGFLAQLIDGSLGMGFGASSSSILLTFGIAPAIASATIHFSEIATTAASGTSHLKFENVHKPTMIKLAIPGAITSFIGAAFLSHIHSDLIKPFIAIFLLTMGIYILYQFLYKRNQTVVKDPSTIGRYAMIPQGAVAGFLDAIGGGGWGPVNTPLLLAQKKLEPRYAIGTVSASEFFVTISASISFIIFLGWSQINWGLVIALSIGGLIAAPFAAWLVKILPMNILAVCVGGLIIFTNSSSLISVFQLNATTSIVIKIAVILLWIGLIIFALYQNKKLPIDFSKKKVNVNANEID</sequence>
<dbReference type="Proteomes" id="UP000254707">
    <property type="component" value="Unassembled WGS sequence"/>
</dbReference>
<evidence type="ECO:0000256" key="3">
    <source>
        <dbReference type="ARBA" id="ARBA00022692"/>
    </source>
</evidence>
<dbReference type="Pfam" id="PF01925">
    <property type="entry name" value="TauE"/>
    <property type="match status" value="1"/>
</dbReference>
<feature type="transmembrane region" description="Helical" evidence="6">
    <location>
        <begin position="233"/>
        <end position="256"/>
    </location>
</feature>
<evidence type="ECO:0000256" key="2">
    <source>
        <dbReference type="ARBA" id="ARBA00009142"/>
    </source>
</evidence>
<dbReference type="AlphaFoldDB" id="A0A380HHP5"/>
<feature type="transmembrane region" description="Helical" evidence="6">
    <location>
        <begin position="98"/>
        <end position="119"/>
    </location>
</feature>
<keyword evidence="4 6" id="KW-1133">Transmembrane helix</keyword>
<dbReference type="PANTHER" id="PTHR43701">
    <property type="entry name" value="MEMBRANE TRANSPORTER PROTEIN MJ0441-RELATED"/>
    <property type="match status" value="1"/>
</dbReference>
<feature type="transmembrane region" description="Helical" evidence="6">
    <location>
        <begin position="174"/>
        <end position="197"/>
    </location>
</feature>
<dbReference type="RefSeq" id="WP_037539163.1">
    <property type="nucleotide sequence ID" value="NZ_CAXOKG010000006.1"/>
</dbReference>
<dbReference type="InterPro" id="IPR051598">
    <property type="entry name" value="TSUP/Inactive_protease-like"/>
</dbReference>
<dbReference type="PANTHER" id="PTHR43701:SF12">
    <property type="entry name" value="MEMBRANE TRANSPORTER PROTEIN YTNM-RELATED"/>
    <property type="match status" value="1"/>
</dbReference>
<feature type="transmembrane region" description="Helical" evidence="6">
    <location>
        <begin position="32"/>
        <end position="52"/>
    </location>
</feature>
<accession>A0A380HHP5</accession>
<feature type="transmembrane region" description="Helical" evidence="6">
    <location>
        <begin position="73"/>
        <end position="92"/>
    </location>
</feature>